<dbReference type="OrthoDB" id="9811744at2"/>
<dbReference type="AlphaFoldDB" id="A0A2U2X113"/>
<dbReference type="PANTHER" id="PTHR20941">
    <property type="entry name" value="FOLATE SYNTHESIS PROTEINS"/>
    <property type="match status" value="1"/>
</dbReference>
<dbReference type="GO" id="GO:0046654">
    <property type="term" value="P:tetrahydrofolate biosynthetic process"/>
    <property type="evidence" value="ECO:0007669"/>
    <property type="project" value="TreeGrafter"/>
</dbReference>
<evidence type="ECO:0000313" key="10">
    <source>
        <dbReference type="EMBL" id="PWH81450.1"/>
    </source>
</evidence>
<keyword evidence="11" id="KW-1185">Reference proteome</keyword>
<organism evidence="10 11">
    <name type="scientific">Brumimicrobium oceani</name>
    <dbReference type="NCBI Taxonomy" id="2100725"/>
    <lineage>
        <taxon>Bacteria</taxon>
        <taxon>Pseudomonadati</taxon>
        <taxon>Bacteroidota</taxon>
        <taxon>Flavobacteriia</taxon>
        <taxon>Flavobacteriales</taxon>
        <taxon>Crocinitomicaceae</taxon>
        <taxon>Brumimicrobium</taxon>
    </lineage>
</organism>
<keyword evidence="5" id="KW-0808">Transferase</keyword>
<evidence type="ECO:0000313" key="11">
    <source>
        <dbReference type="Proteomes" id="UP000245370"/>
    </source>
</evidence>
<dbReference type="EC" id="2.5.1.15" evidence="4"/>
<dbReference type="InterPro" id="IPR000489">
    <property type="entry name" value="Pterin-binding_dom"/>
</dbReference>
<comment type="cofactor">
    <cofactor evidence="2">
        <name>Mg(2+)</name>
        <dbReference type="ChEBI" id="CHEBI:18420"/>
    </cofactor>
</comment>
<dbReference type="GO" id="GO:0005829">
    <property type="term" value="C:cytosol"/>
    <property type="evidence" value="ECO:0007669"/>
    <property type="project" value="TreeGrafter"/>
</dbReference>
<sequence length="273" mass="30201">MNIRGDKLYDLNCPLIMGIINVTPDSFYKESRMGNSSQLMDEVTAMIDGGAHIIDVGGISTRPGADLMTNTEELSRVIPAIKEIREKFPKILISVDTFRADVAKQAVLVGANIINDVYGGRYDDKMFDTVAELQVPYILMHSRGDASNMKSLDNYNDVAADVCLELSENLWELRAKGVKDIIIDPGFGFAKNVEQNYELLKHLSVLNLLECPVLIGVSRKSMIYKLLNSSPQEALNGTSVLNTIGLVKNASIIRVHDVKEASEVAKIVRNLMR</sequence>
<dbReference type="PANTHER" id="PTHR20941:SF1">
    <property type="entry name" value="FOLIC ACID SYNTHESIS PROTEIN FOL1"/>
    <property type="match status" value="1"/>
</dbReference>
<dbReference type="Proteomes" id="UP000245370">
    <property type="component" value="Unassembled WGS sequence"/>
</dbReference>
<dbReference type="InterPro" id="IPR011005">
    <property type="entry name" value="Dihydropteroate_synth-like_sf"/>
</dbReference>
<evidence type="ECO:0000256" key="2">
    <source>
        <dbReference type="ARBA" id="ARBA00001946"/>
    </source>
</evidence>
<evidence type="ECO:0000256" key="5">
    <source>
        <dbReference type="ARBA" id="ARBA00022679"/>
    </source>
</evidence>
<evidence type="ECO:0000256" key="3">
    <source>
        <dbReference type="ARBA" id="ARBA00004763"/>
    </source>
</evidence>
<dbReference type="EMBL" id="QFRJ01000017">
    <property type="protein sequence ID" value="PWH81450.1"/>
    <property type="molecule type" value="Genomic_DNA"/>
</dbReference>
<comment type="caution">
    <text evidence="10">The sequence shown here is derived from an EMBL/GenBank/DDBJ whole genome shotgun (WGS) entry which is preliminary data.</text>
</comment>
<dbReference type="InterPro" id="IPR045031">
    <property type="entry name" value="DHP_synth-like"/>
</dbReference>
<evidence type="ECO:0000256" key="7">
    <source>
        <dbReference type="ARBA" id="ARBA00022842"/>
    </source>
</evidence>
<dbReference type="InterPro" id="IPR006390">
    <property type="entry name" value="DHP_synth_dom"/>
</dbReference>
<reference evidence="10 11" key="2">
    <citation type="submission" date="2018-05" db="EMBL/GenBank/DDBJ databases">
        <authorList>
            <person name="Lanie J.A."/>
            <person name="Ng W.-L."/>
            <person name="Kazmierczak K.M."/>
            <person name="Andrzejewski T.M."/>
            <person name="Davidsen T.M."/>
            <person name="Wayne K.J."/>
            <person name="Tettelin H."/>
            <person name="Glass J.I."/>
            <person name="Rusch D."/>
            <person name="Podicherti R."/>
            <person name="Tsui H.-C.T."/>
            <person name="Winkler M.E."/>
        </authorList>
    </citation>
    <scope>NUCLEOTIDE SEQUENCE [LARGE SCALE GENOMIC DNA]</scope>
    <source>
        <strain evidence="10 11">C305</strain>
    </source>
</reference>
<evidence type="ECO:0000256" key="1">
    <source>
        <dbReference type="ARBA" id="ARBA00000012"/>
    </source>
</evidence>
<name>A0A2U2X113_9FLAO</name>
<dbReference type="PROSITE" id="PS50972">
    <property type="entry name" value="PTERIN_BINDING"/>
    <property type="match status" value="1"/>
</dbReference>
<dbReference type="CDD" id="cd00739">
    <property type="entry name" value="DHPS"/>
    <property type="match status" value="1"/>
</dbReference>
<keyword evidence="6" id="KW-0479">Metal-binding</keyword>
<evidence type="ECO:0000256" key="4">
    <source>
        <dbReference type="ARBA" id="ARBA00012458"/>
    </source>
</evidence>
<keyword evidence="7" id="KW-0460">Magnesium</keyword>
<reference evidence="10 11" key="1">
    <citation type="submission" date="2018-05" db="EMBL/GenBank/DDBJ databases">
        <title>Brumimicrobium oceani sp. nov., isolated from coastal sediment.</title>
        <authorList>
            <person name="Kou Y."/>
        </authorList>
    </citation>
    <scope>NUCLEOTIDE SEQUENCE [LARGE SCALE GENOMIC DNA]</scope>
    <source>
        <strain evidence="10 11">C305</strain>
    </source>
</reference>
<protein>
    <recommendedName>
        <fullName evidence="4">dihydropteroate synthase</fullName>
        <ecNumber evidence="4">2.5.1.15</ecNumber>
    </recommendedName>
</protein>
<proteinExistence type="predicted"/>
<comment type="pathway">
    <text evidence="3">Cofactor biosynthesis; tetrahydrofolate biosynthesis; 7,8-dihydrofolate from 2-amino-4-hydroxy-6-hydroxymethyl-7,8-dihydropteridine diphosphate and 4-aminobenzoate: step 1/2.</text>
</comment>
<dbReference type="PROSITE" id="PS00793">
    <property type="entry name" value="DHPS_2"/>
    <property type="match status" value="1"/>
</dbReference>
<keyword evidence="8" id="KW-0289">Folate biosynthesis</keyword>
<dbReference type="Pfam" id="PF00809">
    <property type="entry name" value="Pterin_bind"/>
    <property type="match status" value="1"/>
</dbReference>
<dbReference type="SUPFAM" id="SSF51717">
    <property type="entry name" value="Dihydropteroate synthetase-like"/>
    <property type="match status" value="1"/>
</dbReference>
<dbReference type="NCBIfam" id="TIGR01496">
    <property type="entry name" value="DHPS"/>
    <property type="match status" value="1"/>
</dbReference>
<gene>
    <name evidence="10" type="primary">folP</name>
    <name evidence="10" type="ORF">DIT68_15060</name>
</gene>
<dbReference type="Gene3D" id="3.20.20.20">
    <property type="entry name" value="Dihydropteroate synthase-like"/>
    <property type="match status" value="1"/>
</dbReference>
<dbReference type="GO" id="GO:0046656">
    <property type="term" value="P:folic acid biosynthetic process"/>
    <property type="evidence" value="ECO:0007669"/>
    <property type="project" value="UniProtKB-KW"/>
</dbReference>
<dbReference type="GO" id="GO:0046872">
    <property type="term" value="F:metal ion binding"/>
    <property type="evidence" value="ECO:0007669"/>
    <property type="project" value="UniProtKB-KW"/>
</dbReference>
<evidence type="ECO:0000256" key="8">
    <source>
        <dbReference type="ARBA" id="ARBA00022909"/>
    </source>
</evidence>
<feature type="domain" description="Pterin-binding" evidence="9">
    <location>
        <begin position="14"/>
        <end position="266"/>
    </location>
</feature>
<comment type="catalytic activity">
    <reaction evidence="1">
        <text>(7,8-dihydropterin-6-yl)methyl diphosphate + 4-aminobenzoate = 7,8-dihydropteroate + diphosphate</text>
        <dbReference type="Rhea" id="RHEA:19949"/>
        <dbReference type="ChEBI" id="CHEBI:17836"/>
        <dbReference type="ChEBI" id="CHEBI:17839"/>
        <dbReference type="ChEBI" id="CHEBI:33019"/>
        <dbReference type="ChEBI" id="CHEBI:72950"/>
        <dbReference type="EC" id="2.5.1.15"/>
    </reaction>
</comment>
<evidence type="ECO:0000256" key="6">
    <source>
        <dbReference type="ARBA" id="ARBA00022723"/>
    </source>
</evidence>
<evidence type="ECO:0000259" key="9">
    <source>
        <dbReference type="PROSITE" id="PS50972"/>
    </source>
</evidence>
<dbReference type="GO" id="GO:0004156">
    <property type="term" value="F:dihydropteroate synthase activity"/>
    <property type="evidence" value="ECO:0007669"/>
    <property type="project" value="UniProtKB-EC"/>
</dbReference>
<accession>A0A2U2X113</accession>